<keyword evidence="8" id="KW-0560">Oxidoreductase</keyword>
<evidence type="ECO:0000256" key="12">
    <source>
        <dbReference type="PIRSR" id="PIRSR006621-2"/>
    </source>
</evidence>
<dbReference type="Proteomes" id="UP000000445">
    <property type="component" value="Chromosome"/>
</dbReference>
<keyword evidence="15" id="KW-1185">Reference proteome</keyword>
<dbReference type="STRING" id="309803.CTN_0595"/>
<evidence type="ECO:0000256" key="7">
    <source>
        <dbReference type="ARBA" id="ARBA00022884"/>
    </source>
</evidence>
<keyword evidence="4 12" id="KW-0288">FMN</keyword>
<feature type="binding site" evidence="12">
    <location>
        <position position="29"/>
    </location>
    <ligand>
        <name>FMN</name>
        <dbReference type="ChEBI" id="CHEBI:58210"/>
    </ligand>
</feature>
<accession>B9K738</accession>
<evidence type="ECO:0000256" key="10">
    <source>
        <dbReference type="ARBA" id="ARBA00048802"/>
    </source>
</evidence>
<evidence type="ECO:0000256" key="2">
    <source>
        <dbReference type="ARBA" id="ARBA00022555"/>
    </source>
</evidence>
<feature type="binding site" evidence="12">
    <location>
        <begin position="178"/>
        <end position="179"/>
    </location>
    <ligand>
        <name>FMN</name>
        <dbReference type="ChEBI" id="CHEBI:58210"/>
    </ligand>
</feature>
<dbReference type="SUPFAM" id="SSF51395">
    <property type="entry name" value="FMN-linked oxidoreductases"/>
    <property type="match status" value="1"/>
</dbReference>
<dbReference type="KEGG" id="tna:CTN_0595"/>
<dbReference type="PANTHER" id="PTHR45846">
    <property type="entry name" value="TRNA-DIHYDROURIDINE(47) SYNTHASE [NAD(P)(+)]-LIKE"/>
    <property type="match status" value="1"/>
</dbReference>
<dbReference type="EMBL" id="CP000916">
    <property type="protein sequence ID" value="ACM22771.1"/>
    <property type="molecule type" value="Genomic_DNA"/>
</dbReference>
<evidence type="ECO:0000313" key="14">
    <source>
        <dbReference type="EMBL" id="ACM22771.1"/>
    </source>
</evidence>
<gene>
    <name evidence="14" type="ordered locus">CTN_0595</name>
</gene>
<evidence type="ECO:0000256" key="8">
    <source>
        <dbReference type="ARBA" id="ARBA00023002"/>
    </source>
</evidence>
<evidence type="ECO:0000256" key="5">
    <source>
        <dbReference type="ARBA" id="ARBA00022694"/>
    </source>
</evidence>
<organism evidence="14 15">
    <name type="scientific">Thermotoga neapolitana (strain ATCC 49049 / DSM 4359 / NBRC 107923 / NS-E)</name>
    <dbReference type="NCBI Taxonomy" id="309803"/>
    <lineage>
        <taxon>Bacteria</taxon>
        <taxon>Thermotogati</taxon>
        <taxon>Thermotogota</taxon>
        <taxon>Thermotogae</taxon>
        <taxon>Thermotogales</taxon>
        <taxon>Thermotogaceae</taxon>
        <taxon>Thermotoga</taxon>
    </lineage>
</organism>
<keyword evidence="7" id="KW-0694">RNA-binding</keyword>
<evidence type="ECO:0000259" key="13">
    <source>
        <dbReference type="Pfam" id="PF01207"/>
    </source>
</evidence>
<dbReference type="PIRSF" id="PIRSF006621">
    <property type="entry name" value="Dus"/>
    <property type="match status" value="1"/>
</dbReference>
<keyword evidence="5" id="KW-0819">tRNA processing</keyword>
<feature type="binding site" evidence="12">
    <location>
        <position position="125"/>
    </location>
    <ligand>
        <name>FMN</name>
        <dbReference type="ChEBI" id="CHEBI:58210"/>
    </ligand>
</feature>
<dbReference type="GO" id="GO:0000049">
    <property type="term" value="F:tRNA binding"/>
    <property type="evidence" value="ECO:0007669"/>
    <property type="project" value="UniProtKB-KW"/>
</dbReference>
<comment type="function">
    <text evidence="1">Catalyzes the synthesis of 5,6-dihydrouridine (D), a modified base found in the D-loop of most tRNAs, via the reduction of the C5-C6 double bond in target uridines.</text>
</comment>
<feature type="binding site" evidence="12">
    <location>
        <position position="97"/>
    </location>
    <ligand>
        <name>FMN</name>
        <dbReference type="ChEBI" id="CHEBI:58210"/>
    </ligand>
</feature>
<name>B9K738_THENN</name>
<evidence type="ECO:0000256" key="11">
    <source>
        <dbReference type="PIRSR" id="PIRSR006621-1"/>
    </source>
</evidence>
<dbReference type="InterPro" id="IPR024036">
    <property type="entry name" value="tRNA-dHydroUridine_Synthase_C"/>
</dbReference>
<keyword evidence="6" id="KW-0521">NADP</keyword>
<reference evidence="14 15" key="1">
    <citation type="journal article" date="2009" name="Biosci. Biotechnol. Biochem.">
        <title>WeGAS: a web-based microbial genome annotation system.</title>
        <authorList>
            <person name="Lee D."/>
            <person name="Seo H."/>
            <person name="Park C."/>
            <person name="Park K."/>
        </authorList>
    </citation>
    <scope>NUCLEOTIDE SEQUENCE [LARGE SCALE GENOMIC DNA]</scope>
    <source>
        <strain evidence="15">ATCC 49049 / DSM 4359 / NBRC 107923 / NS-E</strain>
    </source>
</reference>
<sequence length="273" mass="31043">MVSAKGFLMNSEKTRELLPSPEEKNVAVQIFGSDPEELSRAADVLSDEYPWIDLNAGCPVRKVVKKGAGGGLLRDLDLFRAVVKELRKHVKGKFTVKTRLGWNENQISKIYEILVEEGVDEVFIHTRTVAQAFTGKADWKSLSVLDKKIPTFVSGDIFSPEDAKRALEESGCHGVLVARGAIGRPWLFKQIKDFLERGKYSEPSTDEILRSFEMHLSLLVEDKGEEKAIKEIKKFVAGYTKNLKGARRFRDEMMKIKNLQTLKEMFYNFLREV</sequence>
<dbReference type="InterPro" id="IPR013785">
    <property type="entry name" value="Aldolase_TIM"/>
</dbReference>
<keyword evidence="2" id="KW-0820">tRNA-binding</keyword>
<comment type="cofactor">
    <cofactor evidence="12">
        <name>FMN</name>
        <dbReference type="ChEBI" id="CHEBI:58210"/>
    </cofactor>
</comment>
<dbReference type="Gene3D" id="1.10.1200.80">
    <property type="entry name" value="Putative flavin oxidoreducatase, domain 2"/>
    <property type="match status" value="1"/>
</dbReference>
<feature type="active site" description="Proton donor" evidence="11">
    <location>
        <position position="58"/>
    </location>
</feature>
<dbReference type="AlphaFoldDB" id="B9K738"/>
<dbReference type="GO" id="GO:0017150">
    <property type="term" value="F:tRNA dihydrouridine synthase activity"/>
    <property type="evidence" value="ECO:0007669"/>
    <property type="project" value="InterPro"/>
</dbReference>
<dbReference type="InterPro" id="IPR001269">
    <property type="entry name" value="DUS_fam"/>
</dbReference>
<dbReference type="HOGENOM" id="CLU_013299_0_3_0"/>
<dbReference type="InterPro" id="IPR035587">
    <property type="entry name" value="DUS-like_FMN-bd"/>
</dbReference>
<evidence type="ECO:0000256" key="9">
    <source>
        <dbReference type="ARBA" id="ARBA00048205"/>
    </source>
</evidence>
<dbReference type="GO" id="GO:0050660">
    <property type="term" value="F:flavin adenine dinucleotide binding"/>
    <property type="evidence" value="ECO:0007669"/>
    <property type="project" value="InterPro"/>
</dbReference>
<keyword evidence="3" id="KW-0285">Flavoprotein</keyword>
<evidence type="ECO:0000256" key="4">
    <source>
        <dbReference type="ARBA" id="ARBA00022643"/>
    </source>
</evidence>
<comment type="catalytic activity">
    <reaction evidence="9">
        <text>a 5,6-dihydrouridine in tRNA + NADP(+) = a uridine in tRNA + NADPH + H(+)</text>
        <dbReference type="Rhea" id="RHEA:23624"/>
        <dbReference type="Rhea" id="RHEA-COMP:13339"/>
        <dbReference type="Rhea" id="RHEA-COMP:13887"/>
        <dbReference type="ChEBI" id="CHEBI:15378"/>
        <dbReference type="ChEBI" id="CHEBI:57783"/>
        <dbReference type="ChEBI" id="CHEBI:58349"/>
        <dbReference type="ChEBI" id="CHEBI:65315"/>
        <dbReference type="ChEBI" id="CHEBI:74443"/>
    </reaction>
</comment>
<feature type="domain" description="DUS-like FMN-binding" evidence="13">
    <location>
        <begin position="1"/>
        <end position="265"/>
    </location>
</feature>
<dbReference type="PANTHER" id="PTHR45846:SF1">
    <property type="entry name" value="TRNA-DIHYDROURIDINE(47) SYNTHASE [NAD(P)(+)]-LIKE"/>
    <property type="match status" value="1"/>
</dbReference>
<evidence type="ECO:0000256" key="6">
    <source>
        <dbReference type="ARBA" id="ARBA00022857"/>
    </source>
</evidence>
<evidence type="ECO:0000313" key="15">
    <source>
        <dbReference type="Proteomes" id="UP000000445"/>
    </source>
</evidence>
<dbReference type="CDD" id="cd02801">
    <property type="entry name" value="DUS_like_FMN"/>
    <property type="match status" value="1"/>
</dbReference>
<evidence type="ECO:0000256" key="3">
    <source>
        <dbReference type="ARBA" id="ARBA00022630"/>
    </source>
</evidence>
<dbReference type="eggNOG" id="COG0042">
    <property type="taxonomic scope" value="Bacteria"/>
</dbReference>
<protein>
    <submittedName>
        <fullName evidence="14">TIM-barrel protein, nifR3 family</fullName>
    </submittedName>
</protein>
<evidence type="ECO:0000256" key="1">
    <source>
        <dbReference type="ARBA" id="ARBA00002790"/>
    </source>
</evidence>
<keyword evidence="12" id="KW-0547">Nucleotide-binding</keyword>
<proteinExistence type="predicted"/>
<dbReference type="Gene3D" id="3.20.20.70">
    <property type="entry name" value="Aldolase class I"/>
    <property type="match status" value="1"/>
</dbReference>
<dbReference type="Pfam" id="PF01207">
    <property type="entry name" value="Dus"/>
    <property type="match status" value="1"/>
</dbReference>
<comment type="catalytic activity">
    <reaction evidence="10">
        <text>a 5,6-dihydrouridine in tRNA + NAD(+) = a uridine in tRNA + NADH + H(+)</text>
        <dbReference type="Rhea" id="RHEA:54452"/>
        <dbReference type="Rhea" id="RHEA-COMP:13339"/>
        <dbReference type="Rhea" id="RHEA-COMP:13887"/>
        <dbReference type="ChEBI" id="CHEBI:15378"/>
        <dbReference type="ChEBI" id="CHEBI:57540"/>
        <dbReference type="ChEBI" id="CHEBI:57945"/>
        <dbReference type="ChEBI" id="CHEBI:65315"/>
        <dbReference type="ChEBI" id="CHEBI:74443"/>
    </reaction>
</comment>